<accession>A0A087M5V4</accession>
<proteinExistence type="predicted"/>
<reference evidence="2 3" key="1">
    <citation type="submission" date="2014-08" db="EMBL/GenBank/DDBJ databases">
        <authorList>
            <person name="Hassan Y.I."/>
            <person name="Lepp D."/>
            <person name="Zhou T."/>
        </authorList>
    </citation>
    <scope>NUCLEOTIDE SEQUENCE [LARGE SCALE GENOMIC DNA]</scope>
    <source>
        <strain evidence="2 3">IFO13584</strain>
    </source>
</reference>
<dbReference type="STRING" id="46914.JP75_04675"/>
<dbReference type="InterPro" id="IPR002734">
    <property type="entry name" value="RibDG_C"/>
</dbReference>
<dbReference type="GO" id="GO:0009231">
    <property type="term" value="P:riboflavin biosynthetic process"/>
    <property type="evidence" value="ECO:0007669"/>
    <property type="project" value="InterPro"/>
</dbReference>
<protein>
    <submittedName>
        <fullName evidence="2">5-amino-6-(5-phosphoribosylamino)uracil reductase</fullName>
    </submittedName>
</protein>
<dbReference type="OrthoDB" id="2313602at2"/>
<dbReference type="GO" id="GO:0008703">
    <property type="term" value="F:5-amino-6-(5-phosphoribosylamino)uracil reductase activity"/>
    <property type="evidence" value="ECO:0007669"/>
    <property type="project" value="InterPro"/>
</dbReference>
<dbReference type="Pfam" id="PF01872">
    <property type="entry name" value="RibD_C"/>
    <property type="match status" value="1"/>
</dbReference>
<organism evidence="2 3">
    <name type="scientific">Devosia riboflavina</name>
    <dbReference type="NCBI Taxonomy" id="46914"/>
    <lineage>
        <taxon>Bacteria</taxon>
        <taxon>Pseudomonadati</taxon>
        <taxon>Pseudomonadota</taxon>
        <taxon>Alphaproteobacteria</taxon>
        <taxon>Hyphomicrobiales</taxon>
        <taxon>Devosiaceae</taxon>
        <taxon>Devosia</taxon>
    </lineage>
</organism>
<evidence type="ECO:0000259" key="1">
    <source>
        <dbReference type="Pfam" id="PF01872"/>
    </source>
</evidence>
<name>A0A087M5V4_9HYPH</name>
<dbReference type="EMBL" id="JQGC01000003">
    <property type="protein sequence ID" value="KFL32257.1"/>
    <property type="molecule type" value="Genomic_DNA"/>
</dbReference>
<keyword evidence="3" id="KW-1185">Reference proteome</keyword>
<evidence type="ECO:0000313" key="3">
    <source>
        <dbReference type="Proteomes" id="UP000028981"/>
    </source>
</evidence>
<feature type="domain" description="Bacterial bifunctional deaminase-reductase C-terminal" evidence="1">
    <location>
        <begin position="5"/>
        <end position="176"/>
    </location>
</feature>
<dbReference type="SUPFAM" id="SSF53597">
    <property type="entry name" value="Dihydrofolate reductase-like"/>
    <property type="match status" value="1"/>
</dbReference>
<dbReference type="InterPro" id="IPR024072">
    <property type="entry name" value="DHFR-like_dom_sf"/>
</dbReference>
<sequence length="199" mass="22143">MPQTVSAHMMLTLDGFGSGLNQTRENPFGTIDPNQLARWMFQDRENNAAEVAAITDYGAYIMGRHMYAAPGDGPWEAEWRGWWGDNPPYHAPVFVLTHYPREPLQMEGGTVFHFITEGYDAALSRAREVAGDRNVSIAGGVSTLRHYLNAGVVDTLHLKIVPLLAGQGERLWDGMAANLEPIGARATRYVTHMDYRVVK</sequence>
<dbReference type="Proteomes" id="UP000028981">
    <property type="component" value="Unassembled WGS sequence"/>
</dbReference>
<evidence type="ECO:0000313" key="2">
    <source>
        <dbReference type="EMBL" id="KFL32257.1"/>
    </source>
</evidence>
<dbReference type="AlphaFoldDB" id="A0A087M5V4"/>
<dbReference type="RefSeq" id="WP_035079820.1">
    <property type="nucleotide sequence ID" value="NZ_JQGC01000003.1"/>
</dbReference>
<gene>
    <name evidence="2" type="ORF">JP75_04675</name>
</gene>
<comment type="caution">
    <text evidence="2">The sequence shown here is derived from an EMBL/GenBank/DDBJ whole genome shotgun (WGS) entry which is preliminary data.</text>
</comment>
<dbReference type="Gene3D" id="3.40.430.10">
    <property type="entry name" value="Dihydrofolate Reductase, subunit A"/>
    <property type="match status" value="1"/>
</dbReference>